<proteinExistence type="predicted"/>
<dbReference type="PANTHER" id="PTHR35834">
    <property type="entry name" value="ARMADILLO-TYPE FOLD PROTEIN-RELATED"/>
    <property type="match status" value="1"/>
</dbReference>
<name>A0AAD9XJ55_9ROSI</name>
<keyword evidence="2" id="KW-1185">Reference proteome</keyword>
<dbReference type="InterPro" id="IPR016024">
    <property type="entry name" value="ARM-type_fold"/>
</dbReference>
<dbReference type="InterPro" id="IPR011989">
    <property type="entry name" value="ARM-like"/>
</dbReference>
<reference evidence="1" key="1">
    <citation type="journal article" date="2023" name="Plant J.">
        <title>Genome sequences and population genomics provide insights into the demographic history, inbreeding, and mutation load of two 'living fossil' tree species of Dipteronia.</title>
        <authorList>
            <person name="Feng Y."/>
            <person name="Comes H.P."/>
            <person name="Chen J."/>
            <person name="Zhu S."/>
            <person name="Lu R."/>
            <person name="Zhang X."/>
            <person name="Li P."/>
            <person name="Qiu J."/>
            <person name="Olsen K.M."/>
            <person name="Qiu Y."/>
        </authorList>
    </citation>
    <scope>NUCLEOTIDE SEQUENCE</scope>
    <source>
        <strain evidence="1">KIB01</strain>
    </source>
</reference>
<dbReference type="Gene3D" id="1.25.10.10">
    <property type="entry name" value="Leucine-rich Repeat Variant"/>
    <property type="match status" value="1"/>
</dbReference>
<evidence type="ECO:0000313" key="2">
    <source>
        <dbReference type="Proteomes" id="UP001280121"/>
    </source>
</evidence>
<dbReference type="PANTHER" id="PTHR35834:SF3">
    <property type="entry name" value="ARM REPEAT SUPERFAMILY PROTEIN"/>
    <property type="match status" value="1"/>
</dbReference>
<evidence type="ECO:0000313" key="1">
    <source>
        <dbReference type="EMBL" id="KAK2659963.1"/>
    </source>
</evidence>
<comment type="caution">
    <text evidence="1">The sequence shown here is derived from an EMBL/GenBank/DDBJ whole genome shotgun (WGS) entry which is preliminary data.</text>
</comment>
<accession>A0AAD9XJ55</accession>
<dbReference type="Proteomes" id="UP001280121">
    <property type="component" value="Unassembled WGS sequence"/>
</dbReference>
<sequence>MNQIQDHEHVLTQLETLKKASRDLQNNTIFTSNESHVASIKLLLDHEIKPDSVFSTNLNFFRLNQLLCNLKTLLKKLEKYQDFGLSSLLHRQIIRYKICQVAYAIEREIQAYIDRESVKNLVKVLEKPTADDDDVVDDDEEEKIEVLVDFVQRLSNGFDGDFQDLILKAKVFSIFEILLCDFTCSKRVREHVSLAIEALVNFNRNVFVGLVLMGPTIQALINMNSSCSIRVLCSLINLIRSPLIDEIHSKGQIPEIITFLSFNDLSIQVAAMDCICQIAYFGRREVIEEMIKQELIIDKLMELQRSINTTDQNPDDDSPFSSWVSRFAVQVEVGEGLSSKEKMEIKLEILKRVKEASVSEAETATIVAQVLWGSSP</sequence>
<organism evidence="1 2">
    <name type="scientific">Dipteronia dyeriana</name>
    <dbReference type="NCBI Taxonomy" id="168575"/>
    <lineage>
        <taxon>Eukaryota</taxon>
        <taxon>Viridiplantae</taxon>
        <taxon>Streptophyta</taxon>
        <taxon>Embryophyta</taxon>
        <taxon>Tracheophyta</taxon>
        <taxon>Spermatophyta</taxon>
        <taxon>Magnoliopsida</taxon>
        <taxon>eudicotyledons</taxon>
        <taxon>Gunneridae</taxon>
        <taxon>Pentapetalae</taxon>
        <taxon>rosids</taxon>
        <taxon>malvids</taxon>
        <taxon>Sapindales</taxon>
        <taxon>Sapindaceae</taxon>
        <taxon>Hippocastanoideae</taxon>
        <taxon>Acereae</taxon>
        <taxon>Dipteronia</taxon>
    </lineage>
</organism>
<dbReference type="EMBL" id="JANJYI010000002">
    <property type="protein sequence ID" value="KAK2659963.1"/>
    <property type="molecule type" value="Genomic_DNA"/>
</dbReference>
<dbReference type="AlphaFoldDB" id="A0AAD9XJ55"/>
<dbReference type="SUPFAM" id="SSF48371">
    <property type="entry name" value="ARM repeat"/>
    <property type="match status" value="1"/>
</dbReference>
<gene>
    <name evidence="1" type="ORF">Ddye_006496</name>
</gene>
<protein>
    <submittedName>
        <fullName evidence="1">Uncharacterized protein</fullName>
    </submittedName>
</protein>